<dbReference type="InterPro" id="IPR036397">
    <property type="entry name" value="RNaseH_sf"/>
</dbReference>
<dbReference type="Proteomes" id="UP000077469">
    <property type="component" value="Chromosome"/>
</dbReference>
<evidence type="ECO:0000259" key="1">
    <source>
        <dbReference type="PROSITE" id="PS50879"/>
    </source>
</evidence>
<dbReference type="InterPro" id="IPR012337">
    <property type="entry name" value="RNaseH-like_sf"/>
</dbReference>
<organism evidence="2 3">
    <name type="scientific">Pseudothermotoga hypogea DSM 11164 = NBRC 106472</name>
    <dbReference type="NCBI Taxonomy" id="1123384"/>
    <lineage>
        <taxon>Bacteria</taxon>
        <taxon>Thermotogati</taxon>
        <taxon>Thermotogota</taxon>
        <taxon>Thermotogae</taxon>
        <taxon>Thermotogales</taxon>
        <taxon>Thermotogaceae</taxon>
        <taxon>Pseudothermotoga</taxon>
    </lineage>
</organism>
<dbReference type="PROSITE" id="PS50879">
    <property type="entry name" value="RNASE_H_1"/>
    <property type="match status" value="1"/>
</dbReference>
<dbReference type="Gene3D" id="3.30.420.10">
    <property type="entry name" value="Ribonuclease H-like superfamily/Ribonuclease H"/>
    <property type="match status" value="1"/>
</dbReference>
<dbReference type="AlphaFoldDB" id="A0A0X1KQX0"/>
<dbReference type="PATRIC" id="fig|1123384.7.peg.1029"/>
<dbReference type="GO" id="GO:0004523">
    <property type="term" value="F:RNA-DNA hybrid ribonuclease activity"/>
    <property type="evidence" value="ECO:0007669"/>
    <property type="project" value="InterPro"/>
</dbReference>
<sequence>MTIYTDGSYSNQTSVLGYAFCLVEDGKVEYFSDAFILKNGSSTIAEIVAVTKSLEYCLKNGIQNPVVVHDYDELPFFAFGYRRCPPSMYKFVKTLQRLTREVKPRFRKVEAHKDDTYNNIVDKLAREAMQQFFSRRTNSDV</sequence>
<dbReference type="KEGG" id="phy:AJ81_05215"/>
<reference evidence="2 3" key="1">
    <citation type="submission" date="2014-01" db="EMBL/GenBank/DDBJ databases">
        <title>Genome sequencing of Thermotog hypogea.</title>
        <authorList>
            <person name="Zhang X."/>
            <person name="Alvare G."/>
            <person name="Fristensky B."/>
            <person name="Chen L."/>
            <person name="Suen T."/>
            <person name="Chen Q."/>
            <person name="Ma K."/>
        </authorList>
    </citation>
    <scope>NUCLEOTIDE SEQUENCE [LARGE SCALE GENOMIC DNA]</scope>
    <source>
        <strain evidence="2 3">DSM 11164</strain>
    </source>
</reference>
<dbReference type="STRING" id="1123384.AJ81_05215"/>
<evidence type="ECO:0000313" key="2">
    <source>
        <dbReference type="EMBL" id="AJC73706.1"/>
    </source>
</evidence>
<dbReference type="InterPro" id="IPR002156">
    <property type="entry name" value="RNaseH_domain"/>
</dbReference>
<gene>
    <name evidence="2" type="ORF">AJ81_05215</name>
</gene>
<evidence type="ECO:0000313" key="3">
    <source>
        <dbReference type="Proteomes" id="UP000077469"/>
    </source>
</evidence>
<dbReference type="EMBL" id="CP007141">
    <property type="protein sequence ID" value="AJC73706.1"/>
    <property type="molecule type" value="Genomic_DNA"/>
</dbReference>
<dbReference type="PaxDb" id="1123384-AJ81_05215"/>
<proteinExistence type="predicted"/>
<dbReference type="SUPFAM" id="SSF53098">
    <property type="entry name" value="Ribonuclease H-like"/>
    <property type="match status" value="1"/>
</dbReference>
<dbReference type="OrthoDB" id="46878at2"/>
<keyword evidence="3" id="KW-1185">Reference proteome</keyword>
<dbReference type="GO" id="GO:0003676">
    <property type="term" value="F:nucleic acid binding"/>
    <property type="evidence" value="ECO:0007669"/>
    <property type="project" value="InterPro"/>
</dbReference>
<feature type="domain" description="RNase H type-1" evidence="1">
    <location>
        <begin position="1"/>
        <end position="130"/>
    </location>
</feature>
<protein>
    <submittedName>
        <fullName evidence="2">Ribonuclease H</fullName>
    </submittedName>
</protein>
<dbReference type="RefSeq" id="WP_031504992.1">
    <property type="nucleotide sequence ID" value="NC_022795.1"/>
</dbReference>
<accession>A0A0X1KQX0</accession>
<name>A0A0X1KQX0_9THEM</name>